<dbReference type="AlphaFoldDB" id="A0AAN6XDD6"/>
<dbReference type="PROSITE" id="PS00028">
    <property type="entry name" value="ZINC_FINGER_C2H2_1"/>
    <property type="match status" value="1"/>
</dbReference>
<dbReference type="EMBL" id="MU863942">
    <property type="protein sequence ID" value="KAK4198693.1"/>
    <property type="molecule type" value="Genomic_DNA"/>
</dbReference>
<feature type="domain" description="C2H2-type" evidence="2">
    <location>
        <begin position="3"/>
        <end position="24"/>
    </location>
</feature>
<feature type="compositionally biased region" description="Acidic residues" evidence="1">
    <location>
        <begin position="460"/>
        <end position="475"/>
    </location>
</feature>
<feature type="compositionally biased region" description="Acidic residues" evidence="1">
    <location>
        <begin position="486"/>
        <end position="497"/>
    </location>
</feature>
<dbReference type="InterPro" id="IPR013087">
    <property type="entry name" value="Znf_C2H2_type"/>
</dbReference>
<dbReference type="InterPro" id="IPR010730">
    <property type="entry name" value="HET"/>
</dbReference>
<accession>A0AAN6XDD6</accession>
<evidence type="ECO:0000313" key="3">
    <source>
        <dbReference type="EMBL" id="KAK4198693.1"/>
    </source>
</evidence>
<comment type="caution">
    <text evidence="3">The sequence shown here is derived from an EMBL/GenBank/DDBJ whole genome shotgun (WGS) entry which is preliminary data.</text>
</comment>
<protein>
    <submittedName>
        <fullName evidence="3">Heterokaryon incompatibility protein-domain-containing protein</fullName>
    </submittedName>
</protein>
<evidence type="ECO:0000313" key="4">
    <source>
        <dbReference type="Proteomes" id="UP001303160"/>
    </source>
</evidence>
<name>A0AAN6XDD6_9PEZI</name>
<dbReference type="Pfam" id="PF06985">
    <property type="entry name" value="HET"/>
    <property type="match status" value="1"/>
</dbReference>
<keyword evidence="4" id="KW-1185">Reference proteome</keyword>
<reference evidence="3" key="2">
    <citation type="submission" date="2023-05" db="EMBL/GenBank/DDBJ databases">
        <authorList>
            <consortium name="Lawrence Berkeley National Laboratory"/>
            <person name="Steindorff A."/>
            <person name="Hensen N."/>
            <person name="Bonometti L."/>
            <person name="Westerberg I."/>
            <person name="Brannstrom I.O."/>
            <person name="Guillou S."/>
            <person name="Cros-Aarteil S."/>
            <person name="Calhoun S."/>
            <person name="Haridas S."/>
            <person name="Kuo A."/>
            <person name="Mondo S."/>
            <person name="Pangilinan J."/>
            <person name="Riley R."/>
            <person name="Labutti K."/>
            <person name="Andreopoulos B."/>
            <person name="Lipzen A."/>
            <person name="Chen C."/>
            <person name="Yanf M."/>
            <person name="Daum C."/>
            <person name="Ng V."/>
            <person name="Clum A."/>
            <person name="Ohm R."/>
            <person name="Martin F."/>
            <person name="Silar P."/>
            <person name="Natvig D."/>
            <person name="Lalanne C."/>
            <person name="Gautier V."/>
            <person name="Ament-Velasquez S.L."/>
            <person name="Kruys A."/>
            <person name="Hutchinson M.I."/>
            <person name="Powell A.J."/>
            <person name="Barry K."/>
            <person name="Miller A.N."/>
            <person name="Grigoriev I.V."/>
            <person name="Debuchy R."/>
            <person name="Gladieux P."/>
            <person name="Thoren M.H."/>
            <person name="Johannesson H."/>
        </authorList>
    </citation>
    <scope>NUCLEOTIDE SEQUENCE</scope>
    <source>
        <strain evidence="3">CBS 315.58</strain>
    </source>
</reference>
<dbReference type="PANTHER" id="PTHR33112:SF10">
    <property type="entry name" value="TOL"/>
    <property type="match status" value="1"/>
</dbReference>
<feature type="region of interest" description="Disordered" evidence="1">
    <location>
        <begin position="450"/>
        <end position="497"/>
    </location>
</feature>
<evidence type="ECO:0000259" key="2">
    <source>
        <dbReference type="PROSITE" id="PS00028"/>
    </source>
</evidence>
<evidence type="ECO:0000256" key="1">
    <source>
        <dbReference type="SAM" id="MobiDB-lite"/>
    </source>
</evidence>
<reference evidence="3" key="1">
    <citation type="journal article" date="2023" name="Mol. Phylogenet. Evol.">
        <title>Genome-scale phylogeny and comparative genomics of the fungal order Sordariales.</title>
        <authorList>
            <person name="Hensen N."/>
            <person name="Bonometti L."/>
            <person name="Westerberg I."/>
            <person name="Brannstrom I.O."/>
            <person name="Guillou S."/>
            <person name="Cros-Aarteil S."/>
            <person name="Calhoun S."/>
            <person name="Haridas S."/>
            <person name="Kuo A."/>
            <person name="Mondo S."/>
            <person name="Pangilinan J."/>
            <person name="Riley R."/>
            <person name="LaButti K."/>
            <person name="Andreopoulos B."/>
            <person name="Lipzen A."/>
            <person name="Chen C."/>
            <person name="Yan M."/>
            <person name="Daum C."/>
            <person name="Ng V."/>
            <person name="Clum A."/>
            <person name="Steindorff A."/>
            <person name="Ohm R.A."/>
            <person name="Martin F."/>
            <person name="Silar P."/>
            <person name="Natvig D.O."/>
            <person name="Lalanne C."/>
            <person name="Gautier V."/>
            <person name="Ament-Velasquez S.L."/>
            <person name="Kruys A."/>
            <person name="Hutchinson M.I."/>
            <person name="Powell A.J."/>
            <person name="Barry K."/>
            <person name="Miller A.N."/>
            <person name="Grigoriev I.V."/>
            <person name="Debuchy R."/>
            <person name="Gladieux P."/>
            <person name="Hiltunen Thoren M."/>
            <person name="Johannesson H."/>
        </authorList>
    </citation>
    <scope>NUCLEOTIDE SEQUENCE</scope>
    <source>
        <strain evidence="3">CBS 315.58</strain>
    </source>
</reference>
<sequence>MLCRPCHEILAHVKQWGYHRRDYHNAEQDADVNTCAFCSQLRVDGLPENSYPPYRWTLRWLPGTREAQNCICVTFRAIEDTEGTPEADGRGTRFTPPKLFYLFPKESLPVPPSLPLSTHVDNGPDGALPQIQSWLRECASHARCKRSSHSTFLPTRLIDVSSAPSHVHVVLTGSLPRNERYMTLSHCWGKNPIVMLTHERLAKFTDPGRGIPWTQLSKTFQDAIMVVQRLGVRYLWIDSLCIIQKSASGHGDFALEGQLMHLVYKNSWCNVAAADSKDGAGGLFRGFEGERATERKVPDLVSTADGQEWWVLRGDFWSQEVLDKILYTRGWVFQERMLSPRVLHFSRTQVMWDCATISAAEVLPAGLPLPLDTVAATERHWRERLLLMSEEGEDLAASLVGTADNSLAGFWKAAVRNYTRCLLTNYSQDRLKAFWGVAKLIRDGLRQEKQARGSKHLTGEEEYDDTESEAEEYDGQEQSGIPAGNEQDDQEDRLKDDDPEEEYVLGLWLNSLSKQLCWSTVAPEKAKRPDALAHFPSWSWASTIGEIDLQDNLPGIRGYEIEIASKPEVETVDVNTQPILQSNQLRLRGTVINGDWVQVNDSWMVKTDAVAIENINKFDFYPDVTPGLNTGVEKCCLVVILAHKNLNTIELNYDEHQDREEHVGYADELDGQSDSEQSFKGIGAKSKAHELHDYNGCGLVLQRQQNHAYKRIGAFRFADLPEEALKELVKEETMETIRLE</sequence>
<dbReference type="Proteomes" id="UP001303160">
    <property type="component" value="Unassembled WGS sequence"/>
</dbReference>
<dbReference type="PANTHER" id="PTHR33112">
    <property type="entry name" value="DOMAIN PROTEIN, PUTATIVE-RELATED"/>
    <property type="match status" value="1"/>
</dbReference>
<proteinExistence type="predicted"/>
<organism evidence="3 4">
    <name type="scientific">Triangularia verruculosa</name>
    <dbReference type="NCBI Taxonomy" id="2587418"/>
    <lineage>
        <taxon>Eukaryota</taxon>
        <taxon>Fungi</taxon>
        <taxon>Dikarya</taxon>
        <taxon>Ascomycota</taxon>
        <taxon>Pezizomycotina</taxon>
        <taxon>Sordariomycetes</taxon>
        <taxon>Sordariomycetidae</taxon>
        <taxon>Sordariales</taxon>
        <taxon>Podosporaceae</taxon>
        <taxon>Triangularia</taxon>
    </lineage>
</organism>
<gene>
    <name evidence="3" type="ORF">QBC40DRAFT_90418</name>
</gene>